<accession>A0A840Z067</accession>
<dbReference type="AlphaFoldDB" id="A0A840Z067"/>
<dbReference type="SUPFAM" id="SSF50630">
    <property type="entry name" value="Acid proteases"/>
    <property type="match status" value="2"/>
</dbReference>
<keyword evidence="1" id="KW-0732">Signal</keyword>
<evidence type="ECO:0000313" key="3">
    <source>
        <dbReference type="Proteomes" id="UP000554342"/>
    </source>
</evidence>
<dbReference type="EMBL" id="JACIJI010000003">
    <property type="protein sequence ID" value="MBB5719122.1"/>
    <property type="molecule type" value="Genomic_DNA"/>
</dbReference>
<proteinExistence type="predicted"/>
<dbReference type="GO" id="GO:0008233">
    <property type="term" value="F:peptidase activity"/>
    <property type="evidence" value="ECO:0007669"/>
    <property type="project" value="UniProtKB-KW"/>
</dbReference>
<keyword evidence="3" id="KW-1185">Reference proteome</keyword>
<organism evidence="2 3">
    <name type="scientific">Stakelama sediminis</name>
    <dbReference type="NCBI Taxonomy" id="463200"/>
    <lineage>
        <taxon>Bacteria</taxon>
        <taxon>Pseudomonadati</taxon>
        <taxon>Pseudomonadota</taxon>
        <taxon>Alphaproteobacteria</taxon>
        <taxon>Sphingomonadales</taxon>
        <taxon>Sphingomonadaceae</taxon>
        <taxon>Stakelama</taxon>
    </lineage>
</organism>
<dbReference type="Proteomes" id="UP000554342">
    <property type="component" value="Unassembled WGS sequence"/>
</dbReference>
<evidence type="ECO:0000256" key="1">
    <source>
        <dbReference type="SAM" id="SignalP"/>
    </source>
</evidence>
<name>A0A840Z067_9SPHN</name>
<dbReference type="CDD" id="cd05483">
    <property type="entry name" value="retropepsin_like_bacteria"/>
    <property type="match status" value="1"/>
</dbReference>
<dbReference type="Pfam" id="PF13650">
    <property type="entry name" value="Asp_protease_2"/>
    <property type="match status" value="2"/>
</dbReference>
<comment type="caution">
    <text evidence="2">The sequence shown here is derived from an EMBL/GenBank/DDBJ whole genome shotgun (WGS) entry which is preliminary data.</text>
</comment>
<dbReference type="Gene3D" id="2.40.70.10">
    <property type="entry name" value="Acid Proteases"/>
    <property type="match status" value="2"/>
</dbReference>
<feature type="chain" id="PRO_5032987425" evidence="1">
    <location>
        <begin position="28"/>
        <end position="308"/>
    </location>
</feature>
<dbReference type="InterPro" id="IPR034122">
    <property type="entry name" value="Retropepsin-like_bacterial"/>
</dbReference>
<protein>
    <submittedName>
        <fullName evidence="2">Putative aspartyl protease</fullName>
    </submittedName>
</protein>
<feature type="signal peptide" evidence="1">
    <location>
        <begin position="1"/>
        <end position="27"/>
    </location>
</feature>
<gene>
    <name evidence="2" type="ORF">FHR23_002060</name>
</gene>
<dbReference type="InterPro" id="IPR021109">
    <property type="entry name" value="Peptidase_aspartic_dom_sf"/>
</dbReference>
<dbReference type="GO" id="GO:0006508">
    <property type="term" value="P:proteolysis"/>
    <property type="evidence" value="ECO:0007669"/>
    <property type="project" value="UniProtKB-KW"/>
</dbReference>
<reference evidence="2 3" key="1">
    <citation type="submission" date="2020-08" db="EMBL/GenBank/DDBJ databases">
        <title>Genomic Encyclopedia of Type Strains, Phase IV (KMG-IV): sequencing the most valuable type-strain genomes for metagenomic binning, comparative biology and taxonomic classification.</title>
        <authorList>
            <person name="Goeker M."/>
        </authorList>
    </citation>
    <scope>NUCLEOTIDE SEQUENCE [LARGE SCALE GENOMIC DNA]</scope>
    <source>
        <strain evidence="2 3">DSM 27203</strain>
    </source>
</reference>
<keyword evidence="2" id="KW-0645">Protease</keyword>
<sequence>MRPYRMAATACLLLAAPVILESFTAPAPENSATVALSPSPDGHDTVPAQVNGKGPFPFILDTGADGSAVYQWFVDRQHLPKLEGKDQLLSGQTGTSSVSTYRLDSVTLAGVQVRNIEAFALPDRRDKGREAGVIGNDFMDHAIVAFDFPCRTIALFPRSTPTPMIAGRDAHAVAMGIDKDTTLLTLPVTINGVQGIAILDTGSRRTRITTSFAKAAGIDPFAPAFHADKPIYGTSLHPLIPRTGPVGRVSFAGETIDHAVAQVVDLPVLAQDFDGKPAMLLGADLLDRYRLIYDHAGRRIWLRPSRCG</sequence>
<keyword evidence="2" id="KW-0378">Hydrolase</keyword>
<evidence type="ECO:0000313" key="2">
    <source>
        <dbReference type="EMBL" id="MBB5719122.1"/>
    </source>
</evidence>
<dbReference type="RefSeq" id="WP_184003556.1">
    <property type="nucleotide sequence ID" value="NZ_BAABIF010000012.1"/>
</dbReference>